<dbReference type="AlphaFoldDB" id="A0A423PE83"/>
<dbReference type="GO" id="GO:0015086">
    <property type="term" value="F:cadmium ion transmembrane transporter activity"/>
    <property type="evidence" value="ECO:0007669"/>
    <property type="project" value="TreeGrafter"/>
</dbReference>
<dbReference type="Pfam" id="PF01566">
    <property type="entry name" value="Nramp"/>
    <property type="match status" value="1"/>
</dbReference>
<evidence type="ECO:0000256" key="2">
    <source>
        <dbReference type="ARBA" id="ARBA00022448"/>
    </source>
</evidence>
<protein>
    <recommendedName>
        <fullName evidence="7">Divalent metal cation transporter MntH</fullName>
    </recommendedName>
</protein>
<feature type="transmembrane region" description="Helical" evidence="7">
    <location>
        <begin position="317"/>
        <end position="336"/>
    </location>
</feature>
<name>A0A423PE83_9GAMM</name>
<comment type="caution">
    <text evidence="8">The sequence shown here is derived from an EMBL/GenBank/DDBJ whole genome shotgun (WGS) entry which is preliminary data.</text>
</comment>
<feature type="transmembrane region" description="Helical" evidence="7">
    <location>
        <begin position="75"/>
        <end position="96"/>
    </location>
</feature>
<evidence type="ECO:0000256" key="4">
    <source>
        <dbReference type="ARBA" id="ARBA00022847"/>
    </source>
</evidence>
<comment type="function">
    <text evidence="7">H(+)-stimulated, divalent metal cation uptake system.</text>
</comment>
<dbReference type="EMBL" id="AYKF01000132">
    <property type="protein sequence ID" value="ROO23897.1"/>
    <property type="molecule type" value="Genomic_DNA"/>
</dbReference>
<dbReference type="GO" id="GO:0034755">
    <property type="term" value="P:iron ion transmembrane transport"/>
    <property type="evidence" value="ECO:0007669"/>
    <property type="project" value="TreeGrafter"/>
</dbReference>
<keyword evidence="2 7" id="KW-0813">Transport</keyword>
<keyword evidence="6 7" id="KW-0472">Membrane</keyword>
<keyword evidence="5 7" id="KW-1133">Transmembrane helix</keyword>
<dbReference type="Proteomes" id="UP000285123">
    <property type="component" value="Unassembled WGS sequence"/>
</dbReference>
<dbReference type="GO" id="GO:0005384">
    <property type="term" value="F:manganese ion transmembrane transporter activity"/>
    <property type="evidence" value="ECO:0007669"/>
    <property type="project" value="TreeGrafter"/>
</dbReference>
<proteinExistence type="inferred from homology"/>
<feature type="transmembrane region" description="Helical" evidence="7">
    <location>
        <begin position="183"/>
        <end position="204"/>
    </location>
</feature>
<evidence type="ECO:0000313" key="9">
    <source>
        <dbReference type="Proteomes" id="UP000285123"/>
    </source>
</evidence>
<comment type="subcellular location">
    <subcellularLocation>
        <location evidence="7">Cell membrane</location>
        <topology evidence="7">Multi-pass membrane protein</topology>
    </subcellularLocation>
    <subcellularLocation>
        <location evidence="1">Membrane</location>
        <topology evidence="1">Multi-pass membrane protein</topology>
    </subcellularLocation>
</comment>
<dbReference type="GO" id="GO:0005886">
    <property type="term" value="C:plasma membrane"/>
    <property type="evidence" value="ECO:0007669"/>
    <property type="project" value="UniProtKB-SubCell"/>
</dbReference>
<dbReference type="PANTHER" id="PTHR11706:SF33">
    <property type="entry name" value="NATURAL RESISTANCE-ASSOCIATED MACROPHAGE PROTEIN 2"/>
    <property type="match status" value="1"/>
</dbReference>
<feature type="transmembrane region" description="Helical" evidence="7">
    <location>
        <begin position="268"/>
        <end position="297"/>
    </location>
</feature>
<evidence type="ECO:0000256" key="6">
    <source>
        <dbReference type="ARBA" id="ARBA00023136"/>
    </source>
</evidence>
<dbReference type="HAMAP" id="MF_00221">
    <property type="entry name" value="NRAMP"/>
    <property type="match status" value="1"/>
</dbReference>
<sequence>MPESGSGVTQSRAAADAAVDPLPGENATARAAEAALAGRQRGLRRFLPFLGPAFIASVAYIDPGNFATNIQAGSSYGYMLLWVVAVSNLMAVLIQSMSAKLGIATGRNLPELSRERFPRPVTIGLWIQAEIIAIATDLAEFIGGALGLYLLFGIPLFPAAVITGVFSFGLLELQRRGFRPLEAGISALLGVVVAAFAYEVWIARPDGGDLLTGLFVPRLAGTDSLLLAAGILGATVMPHVIYLHSALTQRRVVGRDAAQRRLIFHFELIDILIAMGLAGLINGAMLVMAAGLFFGAVEPVSTLEGAFAHLEAVSGSLAATLFGIGLLASGFSSSSVGTMSGQIVMQGYINRRIPIFLRRLITMGPALLILALGVDATTALVMSQVVLSFGIPFALIPLLIFCSDRELMGTLVNRRATSIAAWTVAGLIIGLNVFLLYRTLFGI</sequence>
<feature type="transmembrane region" description="Helical" evidence="7">
    <location>
        <begin position="46"/>
        <end position="63"/>
    </location>
</feature>
<reference evidence="8 9" key="1">
    <citation type="submission" date="2013-10" db="EMBL/GenBank/DDBJ databases">
        <title>Salinisphaera halophila YIM 95161 Genome Sequencing.</title>
        <authorList>
            <person name="Lai Q."/>
            <person name="Li C."/>
            <person name="Shao Z."/>
        </authorList>
    </citation>
    <scope>NUCLEOTIDE SEQUENCE [LARGE SCALE GENOMIC DNA]</scope>
    <source>
        <strain evidence="8 9">YIM 95161</strain>
    </source>
</reference>
<evidence type="ECO:0000256" key="5">
    <source>
        <dbReference type="ARBA" id="ARBA00022989"/>
    </source>
</evidence>
<feature type="transmembrane region" description="Helical" evidence="7">
    <location>
        <begin position="415"/>
        <end position="437"/>
    </location>
</feature>
<dbReference type="NCBIfam" id="NF037982">
    <property type="entry name" value="Nramp_1"/>
    <property type="match status" value="1"/>
</dbReference>
<organism evidence="8 9">
    <name type="scientific">Salinisphaera orenii YIM 95161</name>
    <dbReference type="NCBI Taxonomy" id="1051139"/>
    <lineage>
        <taxon>Bacteria</taxon>
        <taxon>Pseudomonadati</taxon>
        <taxon>Pseudomonadota</taxon>
        <taxon>Gammaproteobacteria</taxon>
        <taxon>Salinisphaerales</taxon>
        <taxon>Salinisphaeraceae</taxon>
        <taxon>Salinisphaera</taxon>
    </lineage>
</organism>
<feature type="transmembrane region" description="Helical" evidence="7">
    <location>
        <begin position="117"/>
        <end position="136"/>
    </location>
</feature>
<feature type="transmembrane region" description="Helical" evidence="7">
    <location>
        <begin position="148"/>
        <end position="171"/>
    </location>
</feature>
<dbReference type="NCBIfam" id="TIGR01197">
    <property type="entry name" value="nramp"/>
    <property type="match status" value="1"/>
</dbReference>
<comment type="similarity">
    <text evidence="7">Belongs to the NRAMP family.</text>
</comment>
<evidence type="ECO:0000256" key="1">
    <source>
        <dbReference type="ARBA" id="ARBA00004141"/>
    </source>
</evidence>
<evidence type="ECO:0000313" key="8">
    <source>
        <dbReference type="EMBL" id="ROO23897.1"/>
    </source>
</evidence>
<evidence type="ECO:0000256" key="3">
    <source>
        <dbReference type="ARBA" id="ARBA00022692"/>
    </source>
</evidence>
<feature type="transmembrane region" description="Helical" evidence="7">
    <location>
        <begin position="224"/>
        <end position="247"/>
    </location>
</feature>
<feature type="transmembrane region" description="Helical" evidence="7">
    <location>
        <begin position="380"/>
        <end position="403"/>
    </location>
</feature>
<dbReference type="NCBIfam" id="NF001923">
    <property type="entry name" value="PRK00701.1"/>
    <property type="match status" value="1"/>
</dbReference>
<accession>A0A423PE83</accession>
<dbReference type="GO" id="GO:0046872">
    <property type="term" value="F:metal ion binding"/>
    <property type="evidence" value="ECO:0007669"/>
    <property type="project" value="UniProtKB-UniRule"/>
</dbReference>
<dbReference type="PRINTS" id="PR00447">
    <property type="entry name" value="NATRESASSCMP"/>
</dbReference>
<keyword evidence="4 7" id="KW-0769">Symport</keyword>
<keyword evidence="7" id="KW-1003">Cell membrane</keyword>
<gene>
    <name evidence="7" type="primary">mntH</name>
    <name evidence="8" type="ORF">SAHL_16175</name>
</gene>
<feature type="transmembrane region" description="Helical" evidence="7">
    <location>
        <begin position="356"/>
        <end position="374"/>
    </location>
</feature>
<keyword evidence="3 7" id="KW-0812">Transmembrane</keyword>
<dbReference type="GO" id="GO:0015293">
    <property type="term" value="F:symporter activity"/>
    <property type="evidence" value="ECO:0007669"/>
    <property type="project" value="UniProtKB-UniRule"/>
</dbReference>
<dbReference type="InterPro" id="IPR001046">
    <property type="entry name" value="NRAMP_fam"/>
</dbReference>
<evidence type="ECO:0000256" key="7">
    <source>
        <dbReference type="HAMAP-Rule" id="MF_00221"/>
    </source>
</evidence>
<keyword evidence="7" id="KW-0406">Ion transport</keyword>
<dbReference type="PANTHER" id="PTHR11706">
    <property type="entry name" value="SOLUTE CARRIER PROTEIN FAMILY 11 MEMBER"/>
    <property type="match status" value="1"/>
</dbReference>